<dbReference type="CDD" id="cd00321">
    <property type="entry name" value="SO_family_Moco"/>
    <property type="match status" value="1"/>
</dbReference>
<dbReference type="SUPFAM" id="SSF56524">
    <property type="entry name" value="Oxidoreductase molybdopterin-binding domain"/>
    <property type="match status" value="1"/>
</dbReference>
<evidence type="ECO:0000313" key="3">
    <source>
        <dbReference type="Proteomes" id="UP001524383"/>
    </source>
</evidence>
<evidence type="ECO:0000313" key="2">
    <source>
        <dbReference type="EMBL" id="MCQ1537591.1"/>
    </source>
</evidence>
<dbReference type="Gene3D" id="3.90.420.10">
    <property type="entry name" value="Oxidoreductase, molybdopterin-binding domain"/>
    <property type="match status" value="1"/>
</dbReference>
<reference evidence="2 3" key="1">
    <citation type="submission" date="2019-08" db="EMBL/GenBank/DDBJ databases">
        <authorList>
            <person name="Chen S.-C."/>
            <person name="Lai M.-C."/>
            <person name="You Y.-T."/>
        </authorList>
    </citation>
    <scope>NUCLEOTIDE SEQUENCE [LARGE SCALE GENOMIC DNA]</scope>
    <source>
        <strain evidence="2 3">P2F9704a</strain>
    </source>
</reference>
<dbReference type="InterPro" id="IPR000572">
    <property type="entry name" value="OxRdtase_Mopterin-bd_dom"/>
</dbReference>
<name>A0ABD4TFU8_9EURY</name>
<feature type="domain" description="Oxidoreductase molybdopterin-binding" evidence="1">
    <location>
        <begin position="59"/>
        <end position="201"/>
    </location>
</feature>
<dbReference type="EMBL" id="VOTZ01000002">
    <property type="protein sequence ID" value="MCQ1537591.1"/>
    <property type="molecule type" value="Genomic_DNA"/>
</dbReference>
<dbReference type="InterPro" id="IPR036374">
    <property type="entry name" value="OxRdtase_Mopterin-bd_sf"/>
</dbReference>
<evidence type="ECO:0000259" key="1">
    <source>
        <dbReference type="Pfam" id="PF00174"/>
    </source>
</evidence>
<sequence length="219" mass="25055">MIFLCAGILILPALIGADSRTGRSDPQTLAAVEIRSYQGLDLSSVNDFRENSILGPRYVDISRYRLIITGLVAEETVLTYDEILLKYPHYSKVVTLYCVEGWDATILWEGVLVRDLINDAGADPRANTVIFRADDGYTTSLPLEYIMDKDILMAYRMNNVTLPAERGYPFQLVAEDKWGYKWIKWIETIELSDDPSYRGYWEQRGYSDSADTSESFYNR</sequence>
<dbReference type="PANTHER" id="PTHR43032:SF2">
    <property type="entry name" value="BLL0505 PROTEIN"/>
    <property type="match status" value="1"/>
</dbReference>
<dbReference type="AlphaFoldDB" id="A0ABD4TFU8"/>
<dbReference type="Pfam" id="PF00174">
    <property type="entry name" value="Oxidored_molyb"/>
    <property type="match status" value="1"/>
</dbReference>
<gene>
    <name evidence="2" type="ORF">FTO68_01105</name>
</gene>
<protein>
    <submittedName>
        <fullName evidence="2">Molybdopterin-dependent oxidoreductase</fullName>
    </submittedName>
</protein>
<dbReference type="Proteomes" id="UP001524383">
    <property type="component" value="Unassembled WGS sequence"/>
</dbReference>
<keyword evidence="3" id="KW-1185">Reference proteome</keyword>
<organism evidence="2 3">
    <name type="scientific">Methanocalculus taiwanensis</name>
    <dbReference type="NCBI Taxonomy" id="106207"/>
    <lineage>
        <taxon>Archaea</taxon>
        <taxon>Methanobacteriati</taxon>
        <taxon>Methanobacteriota</taxon>
        <taxon>Stenosarchaea group</taxon>
        <taxon>Methanomicrobia</taxon>
        <taxon>Methanomicrobiales</taxon>
        <taxon>Methanocalculaceae</taxon>
        <taxon>Methanocalculus</taxon>
    </lineage>
</organism>
<accession>A0ABD4TFU8</accession>
<comment type="caution">
    <text evidence="2">The sequence shown here is derived from an EMBL/GenBank/DDBJ whole genome shotgun (WGS) entry which is preliminary data.</text>
</comment>
<proteinExistence type="predicted"/>
<dbReference type="PANTHER" id="PTHR43032">
    <property type="entry name" value="PROTEIN-METHIONINE-SULFOXIDE REDUCTASE"/>
    <property type="match status" value="1"/>
</dbReference>